<dbReference type="InterPro" id="IPR045886">
    <property type="entry name" value="ThiF/MoeB/HesA"/>
</dbReference>
<dbReference type="Gene3D" id="3.40.50.720">
    <property type="entry name" value="NAD(P)-binding Rossmann-like Domain"/>
    <property type="match status" value="1"/>
</dbReference>
<dbReference type="PANTHER" id="PTHR43267:SF1">
    <property type="entry name" value="TRNA THREONYLCARBAMOYLADENOSINE DEHYDRATASE"/>
    <property type="match status" value="1"/>
</dbReference>
<dbReference type="GO" id="GO:0061503">
    <property type="term" value="F:tRNA threonylcarbamoyladenosine dehydratase"/>
    <property type="evidence" value="ECO:0007669"/>
    <property type="project" value="TreeGrafter"/>
</dbReference>
<evidence type="ECO:0000259" key="1">
    <source>
        <dbReference type="Pfam" id="PF00899"/>
    </source>
</evidence>
<dbReference type="Proteomes" id="UP000077852">
    <property type="component" value="Unassembled WGS sequence"/>
</dbReference>
<dbReference type="PANTHER" id="PTHR43267">
    <property type="entry name" value="TRNA THREONYLCARBAMOYLADENOSINE DEHYDRATASE"/>
    <property type="match status" value="1"/>
</dbReference>
<dbReference type="GO" id="GO:0008641">
    <property type="term" value="F:ubiquitin-like modifier activating enzyme activity"/>
    <property type="evidence" value="ECO:0007669"/>
    <property type="project" value="InterPro"/>
</dbReference>
<gene>
    <name evidence="2" type="ORF">A3K87_24110</name>
</gene>
<dbReference type="GO" id="GO:0061504">
    <property type="term" value="P:cyclic threonylcarbamoyladenosine biosynthetic process"/>
    <property type="evidence" value="ECO:0007669"/>
    <property type="project" value="TreeGrafter"/>
</dbReference>
<reference evidence="2 3" key="1">
    <citation type="submission" date="2016-03" db="EMBL/GenBank/DDBJ databases">
        <title>Genome sequence of Variovorax paradoxus KB5.</title>
        <authorList>
            <person name="Jeong H."/>
            <person name="Hong C.E."/>
            <person name="Jo S.H."/>
            <person name="Park J.M."/>
        </authorList>
    </citation>
    <scope>NUCLEOTIDE SEQUENCE [LARGE SCALE GENOMIC DNA]</scope>
    <source>
        <strain evidence="2 3">KB5</strain>
    </source>
</reference>
<organism evidence="2 3">
    <name type="scientific">Variovorax paradoxus</name>
    <dbReference type="NCBI Taxonomy" id="34073"/>
    <lineage>
        <taxon>Bacteria</taxon>
        <taxon>Pseudomonadati</taxon>
        <taxon>Pseudomonadota</taxon>
        <taxon>Betaproteobacteria</taxon>
        <taxon>Burkholderiales</taxon>
        <taxon>Comamonadaceae</taxon>
        <taxon>Variovorax</taxon>
    </lineage>
</organism>
<sequence length="581" mass="61456">MKSVLVEQPKRMAREKRLLDEFASAERGFTIGAWGGSTAGEITLSFSLKLPATTFDGTLVYPPFFPDVPCYIKPQKQGESWSGHQYLGTGVFCLERGPDNWHAAVTGLEMVRSLNKLLWSEALSRVVPAAGPVPSRHQLSLGQMVRSERKRFVVTPGLRTGIGVLPAKKAVPLKAVVNVDSAGEVMLVTHFGDADDLVATDVPDAKLLGGHVRGGWMVMLDTALKPNLTTADGLRSELGGRWPFDSEVVSSQLLLVIESGGAVRAFTVPPAADESECTELATVDFGQDDDVRVPVSYKALSAARVAIVGMGSLGSKIAVSLARAGARNFLLVDVDVLGPQNLVRNELDWRAVGFSKVDAVAARLKSVASGVCVFTTRASVAGQENPLLEASLSEELGQCDLVIDATANPAAFVVLAAVCRRARVAMAWGEVFAGGIGALMGRSRPCIDADPLSVRAHVAGVLGGMEPVPDAPANSYGLDTGDHVLVAGDAEVSSLAASLTMFAIDAVCSPTESQYPVAAYLLGYKKYWVFEQPFHTIPIDCSSAFIPEPEKEALTAEEEVDLEELISASKVPANVAGNTAG</sequence>
<feature type="domain" description="THIF-type NAD/FAD binding fold" evidence="1">
    <location>
        <begin position="297"/>
        <end position="447"/>
    </location>
</feature>
<dbReference type="SUPFAM" id="SSF69572">
    <property type="entry name" value="Activating enzymes of the ubiquitin-like proteins"/>
    <property type="match status" value="1"/>
</dbReference>
<evidence type="ECO:0000313" key="3">
    <source>
        <dbReference type="Proteomes" id="UP000077852"/>
    </source>
</evidence>
<protein>
    <recommendedName>
        <fullName evidence="1">THIF-type NAD/FAD binding fold domain-containing protein</fullName>
    </recommendedName>
</protein>
<evidence type="ECO:0000313" key="2">
    <source>
        <dbReference type="EMBL" id="OAK60204.1"/>
    </source>
</evidence>
<dbReference type="Pfam" id="PF00899">
    <property type="entry name" value="ThiF"/>
    <property type="match status" value="1"/>
</dbReference>
<name>A0AA91DLT0_VARPD</name>
<dbReference type="CDD" id="cd01483">
    <property type="entry name" value="E1_enzyme_family"/>
    <property type="match status" value="1"/>
</dbReference>
<proteinExistence type="predicted"/>
<accession>A0AA91DLT0</accession>
<dbReference type="AlphaFoldDB" id="A0AA91DLT0"/>
<dbReference type="EMBL" id="LVHG01000063">
    <property type="protein sequence ID" value="OAK60204.1"/>
    <property type="molecule type" value="Genomic_DNA"/>
</dbReference>
<comment type="caution">
    <text evidence="2">The sequence shown here is derived from an EMBL/GenBank/DDBJ whole genome shotgun (WGS) entry which is preliminary data.</text>
</comment>
<dbReference type="InterPro" id="IPR035985">
    <property type="entry name" value="Ubiquitin-activating_enz"/>
</dbReference>
<dbReference type="RefSeq" id="WP_081269860.1">
    <property type="nucleotide sequence ID" value="NZ_LVHG01000063.1"/>
</dbReference>
<dbReference type="InterPro" id="IPR000594">
    <property type="entry name" value="ThiF_NAD_FAD-bd"/>
</dbReference>